<accession>A0ABZ1KD49</accession>
<keyword evidence="7" id="KW-1185">Reference proteome</keyword>
<keyword evidence="1 3" id="KW-0547">Nucleotide-binding</keyword>
<dbReference type="PANTHER" id="PTHR22683:SF41">
    <property type="entry name" value="DNA TRANSLOCASE FTSK"/>
    <property type="match status" value="1"/>
</dbReference>
<protein>
    <submittedName>
        <fullName evidence="6">FtsK/SpoIIIE domain-containing protein</fullName>
    </submittedName>
</protein>
<evidence type="ECO:0000256" key="3">
    <source>
        <dbReference type="PROSITE-ProRule" id="PRU00289"/>
    </source>
</evidence>
<proteinExistence type="predicted"/>
<evidence type="ECO:0000259" key="5">
    <source>
        <dbReference type="PROSITE" id="PS50901"/>
    </source>
</evidence>
<evidence type="ECO:0000256" key="2">
    <source>
        <dbReference type="ARBA" id="ARBA00022840"/>
    </source>
</evidence>
<keyword evidence="2 3" id="KW-0067">ATP-binding</keyword>
<feature type="binding site" evidence="3">
    <location>
        <begin position="375"/>
        <end position="382"/>
    </location>
    <ligand>
        <name>ATP</name>
        <dbReference type="ChEBI" id="CHEBI:30616"/>
    </ligand>
</feature>
<dbReference type="Gene3D" id="3.40.50.300">
    <property type="entry name" value="P-loop containing nucleotide triphosphate hydrolases"/>
    <property type="match status" value="1"/>
</dbReference>
<gene>
    <name evidence="6" type="ORF">OG560_29630</name>
</gene>
<dbReference type="InterPro" id="IPR002543">
    <property type="entry name" value="FtsK_dom"/>
</dbReference>
<sequence>MSIEATASSAPDPEWERLVNEYHSAPTAGAETVPAPRAAVATSDPMGDTPLVPAWTRTGQGWKARTGAGRVNSVRRFRRWVRRQATEHGHSAQTFRGLRRTFLWVQGTEGVQIAIARREVQQAQHDYKDAKWGHDKRLVPGKEKDKRRSEMEKSFAASTTALSKYKSAKKDARVRRAVRGAVALSPVAAAEGAGLYLMGGSGGLLATGATLVSLALLGRRTDGGELYADHDAKFGDTLKLTDSMLNQVYRDAKVIGGDDVLELLTPCTLTADGKAWEVAFDLPSGMPAKKALAAKTGVASALGVAVQQLNQALGDREGRIRLRVSLNLPFTGKPTPGPLLSVDHVDLWQPIPMGINLRGQEVSTSWVERSGLFGGEPGAGKSAAANDLLIAAALDPSVSLYLCDGKAGADITPFEQIAAMYDTDGDPERLLEILDHIWTVEIPRRRALAKEHGSRKLTAAMAAKDPRANLAVLLVDEWSSYGAAAERKVREELERLLRLIVQQGRALGIITLAATQKPDSDSVPTGIRDILSIRWAMRCLTPQASDTILGQGYAAAGHNAQDILKSQRGVGIYMDGEGAEPELTRGHYYDDDEVALLLDRAYELRAKAGTLPAGARSLADQLRDLGDDQAHVLAVLLDTFAAHADDEGEPAEWLPGSVLVDALAAAGLDVSADSLGRLVVRTDEEKGKRVWEGSRAVGYPRSRVLVTVRDRFKLGE</sequence>
<organism evidence="6 7">
    <name type="scientific">[Kitasatospora] papulosa</name>
    <dbReference type="NCBI Taxonomy" id="1464011"/>
    <lineage>
        <taxon>Bacteria</taxon>
        <taxon>Bacillati</taxon>
        <taxon>Actinomycetota</taxon>
        <taxon>Actinomycetes</taxon>
        <taxon>Kitasatosporales</taxon>
        <taxon>Streptomycetaceae</taxon>
        <taxon>Streptomyces</taxon>
    </lineage>
</organism>
<feature type="domain" description="FtsK" evidence="5">
    <location>
        <begin position="348"/>
        <end position="546"/>
    </location>
</feature>
<dbReference type="InterPro" id="IPR050206">
    <property type="entry name" value="FtsK/SpoIIIE/SftA"/>
</dbReference>
<feature type="region of interest" description="Disordered" evidence="4">
    <location>
        <begin position="26"/>
        <end position="51"/>
    </location>
</feature>
<evidence type="ECO:0000313" key="6">
    <source>
        <dbReference type="EMBL" id="WTP69359.1"/>
    </source>
</evidence>
<dbReference type="InterPro" id="IPR027417">
    <property type="entry name" value="P-loop_NTPase"/>
</dbReference>
<reference evidence="6 7" key="1">
    <citation type="submission" date="2022-10" db="EMBL/GenBank/DDBJ databases">
        <title>The complete genomes of actinobacterial strains from the NBC collection.</title>
        <authorList>
            <person name="Joergensen T.S."/>
            <person name="Alvarez Arevalo M."/>
            <person name="Sterndorff E.B."/>
            <person name="Faurdal D."/>
            <person name="Vuksanovic O."/>
            <person name="Mourched A.-S."/>
            <person name="Charusanti P."/>
            <person name="Shaw S."/>
            <person name="Blin K."/>
            <person name="Weber T."/>
        </authorList>
    </citation>
    <scope>NUCLEOTIDE SEQUENCE [LARGE SCALE GENOMIC DNA]</scope>
    <source>
        <strain evidence="6 7">NBC_00185</strain>
    </source>
</reference>
<evidence type="ECO:0000313" key="7">
    <source>
        <dbReference type="Proteomes" id="UP001622496"/>
    </source>
</evidence>
<dbReference type="Proteomes" id="UP001622496">
    <property type="component" value="Chromosome"/>
</dbReference>
<dbReference type="PROSITE" id="PS50901">
    <property type="entry name" value="FTSK"/>
    <property type="match status" value="1"/>
</dbReference>
<dbReference type="SUPFAM" id="SSF52540">
    <property type="entry name" value="P-loop containing nucleoside triphosphate hydrolases"/>
    <property type="match status" value="1"/>
</dbReference>
<dbReference type="PANTHER" id="PTHR22683">
    <property type="entry name" value="SPORULATION PROTEIN RELATED"/>
    <property type="match status" value="1"/>
</dbReference>
<evidence type="ECO:0000256" key="4">
    <source>
        <dbReference type="SAM" id="MobiDB-lite"/>
    </source>
</evidence>
<dbReference type="RefSeq" id="WP_406188982.1">
    <property type="nucleotide sequence ID" value="NZ_CP108135.1"/>
</dbReference>
<evidence type="ECO:0000256" key="1">
    <source>
        <dbReference type="ARBA" id="ARBA00022741"/>
    </source>
</evidence>
<name>A0ABZ1KD49_9ACTN</name>
<dbReference type="Pfam" id="PF01580">
    <property type="entry name" value="FtsK_SpoIIIE"/>
    <property type="match status" value="1"/>
</dbReference>
<dbReference type="EMBL" id="CP108135">
    <property type="protein sequence ID" value="WTP69359.1"/>
    <property type="molecule type" value="Genomic_DNA"/>
</dbReference>